<feature type="non-terminal residue" evidence="2">
    <location>
        <position position="83"/>
    </location>
</feature>
<evidence type="ECO:0008006" key="4">
    <source>
        <dbReference type="Google" id="ProtNLM"/>
    </source>
</evidence>
<comment type="caution">
    <text evidence="2">The sequence shown here is derived from an EMBL/GenBank/DDBJ whole genome shotgun (WGS) entry which is preliminary data.</text>
</comment>
<dbReference type="Gene3D" id="2.160.20.80">
    <property type="entry name" value="E3 ubiquitin-protein ligase SopA"/>
    <property type="match status" value="1"/>
</dbReference>
<keyword evidence="3" id="KW-1185">Reference proteome</keyword>
<feature type="region of interest" description="Disordered" evidence="1">
    <location>
        <begin position="22"/>
        <end position="83"/>
    </location>
</feature>
<accession>A0A433QCS7</accession>
<dbReference type="AlphaFoldDB" id="A0A433QCS7"/>
<sequence length="83" mass="9128">MKQILVKMVKGISIRRFQQGDLSEGDLSKGDLSKGDLSKGDLSKGDLSKGDLSEGDLSEGDLIRKMKSEEDSSNLQIMERRAK</sequence>
<gene>
    <name evidence="2" type="ORF">BC938DRAFT_483102</name>
</gene>
<dbReference type="Proteomes" id="UP000274822">
    <property type="component" value="Unassembled WGS sequence"/>
</dbReference>
<dbReference type="EMBL" id="RBNJ01008215">
    <property type="protein sequence ID" value="RUS27534.1"/>
    <property type="molecule type" value="Genomic_DNA"/>
</dbReference>
<dbReference type="SUPFAM" id="SSF141571">
    <property type="entry name" value="Pentapeptide repeat-like"/>
    <property type="match status" value="1"/>
</dbReference>
<reference evidence="2 3" key="1">
    <citation type="journal article" date="2018" name="New Phytol.">
        <title>Phylogenomics of Endogonaceae and evolution of mycorrhizas within Mucoromycota.</title>
        <authorList>
            <person name="Chang Y."/>
            <person name="Desiro A."/>
            <person name="Na H."/>
            <person name="Sandor L."/>
            <person name="Lipzen A."/>
            <person name="Clum A."/>
            <person name="Barry K."/>
            <person name="Grigoriev I.V."/>
            <person name="Martin F.M."/>
            <person name="Stajich J.E."/>
            <person name="Smith M.E."/>
            <person name="Bonito G."/>
            <person name="Spatafora J.W."/>
        </authorList>
    </citation>
    <scope>NUCLEOTIDE SEQUENCE [LARGE SCALE GENOMIC DNA]</scope>
    <source>
        <strain evidence="2 3">AD002</strain>
    </source>
</reference>
<evidence type="ECO:0000313" key="3">
    <source>
        <dbReference type="Proteomes" id="UP000274822"/>
    </source>
</evidence>
<evidence type="ECO:0000313" key="2">
    <source>
        <dbReference type="EMBL" id="RUS27534.1"/>
    </source>
</evidence>
<feature type="compositionally biased region" description="Basic and acidic residues" evidence="1">
    <location>
        <begin position="61"/>
        <end position="70"/>
    </location>
</feature>
<protein>
    <recommendedName>
        <fullName evidence="4">Pentapeptide repeat-containing protein</fullName>
    </recommendedName>
</protein>
<name>A0A433QCS7_9FUNG</name>
<feature type="compositionally biased region" description="Basic and acidic residues" evidence="1">
    <location>
        <begin position="26"/>
        <end position="52"/>
    </location>
</feature>
<proteinExistence type="predicted"/>
<evidence type="ECO:0000256" key="1">
    <source>
        <dbReference type="SAM" id="MobiDB-lite"/>
    </source>
</evidence>
<organism evidence="2 3">
    <name type="scientific">Jimgerdemannia flammicorona</name>
    <dbReference type="NCBI Taxonomy" id="994334"/>
    <lineage>
        <taxon>Eukaryota</taxon>
        <taxon>Fungi</taxon>
        <taxon>Fungi incertae sedis</taxon>
        <taxon>Mucoromycota</taxon>
        <taxon>Mucoromycotina</taxon>
        <taxon>Endogonomycetes</taxon>
        <taxon>Endogonales</taxon>
        <taxon>Endogonaceae</taxon>
        <taxon>Jimgerdemannia</taxon>
    </lineage>
</organism>